<evidence type="ECO:0000256" key="5">
    <source>
        <dbReference type="ARBA" id="ARBA00022801"/>
    </source>
</evidence>
<keyword evidence="7" id="KW-0963">Cytoplasm</keyword>
<dbReference type="GO" id="GO:0008270">
    <property type="term" value="F:zinc ion binding"/>
    <property type="evidence" value="ECO:0007669"/>
    <property type="project" value="UniProtKB-UniRule"/>
</dbReference>
<evidence type="ECO:0000256" key="7">
    <source>
        <dbReference type="HAMAP-Rule" id="MF_00009"/>
    </source>
</evidence>
<dbReference type="PROSITE" id="PS01306">
    <property type="entry name" value="UPF0054"/>
    <property type="match status" value="1"/>
</dbReference>
<dbReference type="Gene3D" id="3.40.390.30">
    <property type="entry name" value="Metalloproteases ('zincins'), catalytic domain"/>
    <property type="match status" value="1"/>
</dbReference>
<dbReference type="SUPFAM" id="SSF55486">
    <property type="entry name" value="Metalloproteases ('zincins'), catalytic domain"/>
    <property type="match status" value="1"/>
</dbReference>
<keyword evidence="2 7" id="KW-0540">Nuclease</keyword>
<dbReference type="InterPro" id="IPR023091">
    <property type="entry name" value="MetalPrtase_cat_dom_sf_prd"/>
</dbReference>
<dbReference type="GO" id="GO:0004521">
    <property type="term" value="F:RNA endonuclease activity"/>
    <property type="evidence" value="ECO:0007669"/>
    <property type="project" value="UniProtKB-UniRule"/>
</dbReference>
<comment type="similarity">
    <text evidence="1 7">Belongs to the endoribonuclease YbeY family.</text>
</comment>
<gene>
    <name evidence="7 8" type="primary">ybeY</name>
    <name evidence="8" type="ORF">GTQ38_03230</name>
</gene>
<keyword evidence="4 7" id="KW-0255">Endonuclease</keyword>
<organism evidence="8 9">
    <name type="scientific">Poritiphilus flavus</name>
    <dbReference type="NCBI Taxonomy" id="2697053"/>
    <lineage>
        <taxon>Bacteria</taxon>
        <taxon>Pseudomonadati</taxon>
        <taxon>Bacteroidota</taxon>
        <taxon>Flavobacteriia</taxon>
        <taxon>Flavobacteriales</taxon>
        <taxon>Flavobacteriaceae</taxon>
        <taxon>Poritiphilus</taxon>
    </lineage>
</organism>
<comment type="caution">
    <text evidence="8">The sequence shown here is derived from an EMBL/GenBank/DDBJ whole genome shotgun (WGS) entry which is preliminary data.</text>
</comment>
<dbReference type="GO" id="GO:0004222">
    <property type="term" value="F:metalloendopeptidase activity"/>
    <property type="evidence" value="ECO:0007669"/>
    <property type="project" value="InterPro"/>
</dbReference>
<keyword evidence="7" id="KW-0690">Ribosome biogenesis</keyword>
<proteinExistence type="inferred from homology"/>
<dbReference type="InterPro" id="IPR020549">
    <property type="entry name" value="YbeY_CS"/>
</dbReference>
<sequence>MIEFHYELDFALENDTYYADWIARVIKGEGKIPGKLNYIFCSDEYLWDLNKKYLDHDTLTDIITFEYSEHGQVSGDIFISVDRVRENADTLDVSLMEELRRVMVHGVLHLLGYGDKTETEKKVMRELEEEKMKLFHVEQ</sequence>
<evidence type="ECO:0000256" key="1">
    <source>
        <dbReference type="ARBA" id="ARBA00010875"/>
    </source>
</evidence>
<dbReference type="Pfam" id="PF02130">
    <property type="entry name" value="YbeY"/>
    <property type="match status" value="1"/>
</dbReference>
<reference evidence="8 9" key="1">
    <citation type="submission" date="2020-01" db="EMBL/GenBank/DDBJ databases">
        <title>Bacteria diversity of Porities sp.</title>
        <authorList>
            <person name="Wang G."/>
        </authorList>
    </citation>
    <scope>NUCLEOTIDE SEQUENCE [LARGE SCALE GENOMIC DNA]</scope>
    <source>
        <strain evidence="8 9">R33</strain>
    </source>
</reference>
<protein>
    <recommendedName>
        <fullName evidence="7">Endoribonuclease YbeY</fullName>
        <ecNumber evidence="7">3.1.-.-</ecNumber>
    </recommendedName>
</protein>
<keyword evidence="9" id="KW-1185">Reference proteome</keyword>
<evidence type="ECO:0000256" key="4">
    <source>
        <dbReference type="ARBA" id="ARBA00022759"/>
    </source>
</evidence>
<dbReference type="NCBIfam" id="TIGR00043">
    <property type="entry name" value="rRNA maturation RNase YbeY"/>
    <property type="match status" value="1"/>
</dbReference>
<dbReference type="GO" id="GO:0005737">
    <property type="term" value="C:cytoplasm"/>
    <property type="evidence" value="ECO:0007669"/>
    <property type="project" value="UniProtKB-SubCell"/>
</dbReference>
<dbReference type="PANTHER" id="PTHR46986">
    <property type="entry name" value="ENDORIBONUCLEASE YBEY, CHLOROPLASTIC"/>
    <property type="match status" value="1"/>
</dbReference>
<dbReference type="InterPro" id="IPR002036">
    <property type="entry name" value="YbeY"/>
</dbReference>
<keyword evidence="6 7" id="KW-0862">Zinc</keyword>
<dbReference type="PANTHER" id="PTHR46986:SF1">
    <property type="entry name" value="ENDORIBONUCLEASE YBEY, CHLOROPLASTIC"/>
    <property type="match status" value="1"/>
</dbReference>
<evidence type="ECO:0000313" key="8">
    <source>
        <dbReference type="EMBL" id="NAS11000.1"/>
    </source>
</evidence>
<keyword evidence="5 7" id="KW-0378">Hydrolase</keyword>
<dbReference type="GO" id="GO:0006364">
    <property type="term" value="P:rRNA processing"/>
    <property type="evidence" value="ECO:0007669"/>
    <property type="project" value="UniProtKB-UniRule"/>
</dbReference>
<feature type="binding site" evidence="7">
    <location>
        <position position="109"/>
    </location>
    <ligand>
        <name>Zn(2+)</name>
        <dbReference type="ChEBI" id="CHEBI:29105"/>
        <note>catalytic</note>
    </ligand>
</feature>
<evidence type="ECO:0000256" key="6">
    <source>
        <dbReference type="ARBA" id="ARBA00022833"/>
    </source>
</evidence>
<evidence type="ECO:0000313" key="9">
    <source>
        <dbReference type="Proteomes" id="UP000475249"/>
    </source>
</evidence>
<dbReference type="RefSeq" id="WP_161433907.1">
    <property type="nucleotide sequence ID" value="NZ_WXYO01000001.1"/>
</dbReference>
<comment type="function">
    <text evidence="7">Single strand-specific metallo-endoribonuclease involved in late-stage 70S ribosome quality control and in maturation of the 3' terminus of the 16S rRNA.</text>
</comment>
<name>A0A6L9E8H0_9FLAO</name>
<accession>A0A6L9E8H0</accession>
<evidence type="ECO:0000256" key="2">
    <source>
        <dbReference type="ARBA" id="ARBA00022722"/>
    </source>
</evidence>
<dbReference type="EMBL" id="WXYO01000001">
    <property type="protein sequence ID" value="NAS11000.1"/>
    <property type="molecule type" value="Genomic_DNA"/>
</dbReference>
<dbReference type="AlphaFoldDB" id="A0A6L9E8H0"/>
<dbReference type="HAMAP" id="MF_00009">
    <property type="entry name" value="Endoribonucl_YbeY"/>
    <property type="match status" value="1"/>
</dbReference>
<keyword evidence="7" id="KW-0698">rRNA processing</keyword>
<comment type="subcellular location">
    <subcellularLocation>
        <location evidence="7">Cytoplasm</location>
    </subcellularLocation>
</comment>
<comment type="cofactor">
    <cofactor evidence="7">
        <name>Zn(2+)</name>
        <dbReference type="ChEBI" id="CHEBI:29105"/>
    </cofactor>
    <text evidence="7">Binds 1 zinc ion.</text>
</comment>
<dbReference type="Proteomes" id="UP000475249">
    <property type="component" value="Unassembled WGS sequence"/>
</dbReference>
<dbReference type="EC" id="3.1.-.-" evidence="7"/>
<feature type="binding site" evidence="7">
    <location>
        <position position="105"/>
    </location>
    <ligand>
        <name>Zn(2+)</name>
        <dbReference type="ChEBI" id="CHEBI:29105"/>
        <note>catalytic</note>
    </ligand>
</feature>
<feature type="binding site" evidence="7">
    <location>
        <position position="115"/>
    </location>
    <ligand>
        <name>Zn(2+)</name>
        <dbReference type="ChEBI" id="CHEBI:29105"/>
        <note>catalytic</note>
    </ligand>
</feature>
<evidence type="ECO:0000256" key="3">
    <source>
        <dbReference type="ARBA" id="ARBA00022723"/>
    </source>
</evidence>
<keyword evidence="3 7" id="KW-0479">Metal-binding</keyword>